<gene>
    <name evidence="9" type="ORF">H8S20_16510</name>
</gene>
<comment type="similarity">
    <text evidence="7">Belongs to the binding-protein-dependent transport system permease family.</text>
</comment>
<dbReference type="InterPro" id="IPR000515">
    <property type="entry name" value="MetI-like"/>
</dbReference>
<comment type="subcellular location">
    <subcellularLocation>
        <location evidence="1 7">Cell membrane</location>
        <topology evidence="1 7">Multi-pass membrane protein</topology>
    </subcellularLocation>
</comment>
<keyword evidence="6 7" id="KW-0472">Membrane</keyword>
<dbReference type="Pfam" id="PF00528">
    <property type="entry name" value="BPD_transp_1"/>
    <property type="match status" value="1"/>
</dbReference>
<dbReference type="Pfam" id="PF19300">
    <property type="entry name" value="BPD_transp_1_N"/>
    <property type="match status" value="1"/>
</dbReference>
<feature type="transmembrane region" description="Helical" evidence="7">
    <location>
        <begin position="183"/>
        <end position="203"/>
    </location>
</feature>
<keyword evidence="10" id="KW-1185">Reference proteome</keyword>
<feature type="transmembrane region" description="Helical" evidence="7">
    <location>
        <begin position="9"/>
        <end position="27"/>
    </location>
</feature>
<dbReference type="CDD" id="cd06261">
    <property type="entry name" value="TM_PBP2"/>
    <property type="match status" value="1"/>
</dbReference>
<protein>
    <submittedName>
        <fullName evidence="9">ABC transporter permease</fullName>
    </submittedName>
</protein>
<keyword evidence="2 7" id="KW-0813">Transport</keyword>
<evidence type="ECO:0000256" key="6">
    <source>
        <dbReference type="ARBA" id="ARBA00023136"/>
    </source>
</evidence>
<dbReference type="SUPFAM" id="SSF161098">
    <property type="entry name" value="MetI-like"/>
    <property type="match status" value="1"/>
</dbReference>
<feature type="transmembrane region" description="Helical" evidence="7">
    <location>
        <begin position="286"/>
        <end position="305"/>
    </location>
</feature>
<evidence type="ECO:0000313" key="9">
    <source>
        <dbReference type="EMBL" id="MBC5630463.1"/>
    </source>
</evidence>
<dbReference type="PANTHER" id="PTHR30465:SF0">
    <property type="entry name" value="OLIGOPEPTIDE TRANSPORT SYSTEM PERMEASE PROTEIN APPB"/>
    <property type="match status" value="1"/>
</dbReference>
<dbReference type="EMBL" id="JACOOO010000038">
    <property type="protein sequence ID" value="MBC5630463.1"/>
    <property type="molecule type" value="Genomic_DNA"/>
</dbReference>
<evidence type="ECO:0000313" key="10">
    <source>
        <dbReference type="Proteomes" id="UP000596929"/>
    </source>
</evidence>
<evidence type="ECO:0000256" key="7">
    <source>
        <dbReference type="RuleBase" id="RU363032"/>
    </source>
</evidence>
<evidence type="ECO:0000259" key="8">
    <source>
        <dbReference type="PROSITE" id="PS50928"/>
    </source>
</evidence>
<sequence length="329" mass="37270">MIKVVLRKIFQCIIAIFILSLIVFYISRLSPGDPLKSYYGNAVERMSMEDREKAIDKLGLNEPIYIQYGKWIKNAAKGDFGISYKYKRDVTSVIKDVYKNTVILGGLSYILTFAGALFLGIFSALHEDKLIDKIIMTIGNITSSIPSFWVALILILIFGVNLGVLPTSGAYSIGNENNIIDRIIHLILPLVVLVIGHLWYYGYMVRNKILEEMREDYVLLAKVKGLTKRQVVYKHCLRNIMPSFITMMTISLPHILAGTYVVEQIFSYPGIGSLVFESAKYHDYNMLMVLSLITGIIVLISNMIAQIINKKIDPRINYQGGETFEPSFE</sequence>
<evidence type="ECO:0000256" key="5">
    <source>
        <dbReference type="ARBA" id="ARBA00022989"/>
    </source>
</evidence>
<name>A0ABR7DGI9_9CLOT</name>
<evidence type="ECO:0000256" key="1">
    <source>
        <dbReference type="ARBA" id="ARBA00004651"/>
    </source>
</evidence>
<evidence type="ECO:0000256" key="4">
    <source>
        <dbReference type="ARBA" id="ARBA00022692"/>
    </source>
</evidence>
<comment type="caution">
    <text evidence="9">The sequence shown here is derived from an EMBL/GenBank/DDBJ whole genome shotgun (WGS) entry which is preliminary data.</text>
</comment>
<evidence type="ECO:0000256" key="3">
    <source>
        <dbReference type="ARBA" id="ARBA00022475"/>
    </source>
</evidence>
<keyword evidence="4 7" id="KW-0812">Transmembrane</keyword>
<feature type="transmembrane region" description="Helical" evidence="7">
    <location>
        <begin position="244"/>
        <end position="266"/>
    </location>
</feature>
<keyword evidence="5 7" id="KW-1133">Transmembrane helix</keyword>
<feature type="transmembrane region" description="Helical" evidence="7">
    <location>
        <begin position="102"/>
        <end position="125"/>
    </location>
</feature>
<dbReference type="RefSeq" id="WP_081921715.1">
    <property type="nucleotide sequence ID" value="NZ_JACOOO010000038.1"/>
</dbReference>
<dbReference type="PROSITE" id="PS50928">
    <property type="entry name" value="ABC_TM1"/>
    <property type="match status" value="1"/>
</dbReference>
<organism evidence="9 10">
    <name type="scientific">Clostridium hominis</name>
    <dbReference type="NCBI Taxonomy" id="2763036"/>
    <lineage>
        <taxon>Bacteria</taxon>
        <taxon>Bacillati</taxon>
        <taxon>Bacillota</taxon>
        <taxon>Clostridia</taxon>
        <taxon>Eubacteriales</taxon>
        <taxon>Clostridiaceae</taxon>
        <taxon>Clostridium</taxon>
    </lineage>
</organism>
<feature type="domain" description="ABC transmembrane type-1" evidence="8">
    <location>
        <begin position="98"/>
        <end position="305"/>
    </location>
</feature>
<dbReference type="Gene3D" id="1.10.3720.10">
    <property type="entry name" value="MetI-like"/>
    <property type="match status" value="1"/>
</dbReference>
<dbReference type="Proteomes" id="UP000596929">
    <property type="component" value="Unassembled WGS sequence"/>
</dbReference>
<reference evidence="9 10" key="1">
    <citation type="submission" date="2020-08" db="EMBL/GenBank/DDBJ databases">
        <title>Genome public.</title>
        <authorList>
            <person name="Liu C."/>
            <person name="Sun Q."/>
        </authorList>
    </citation>
    <scope>NUCLEOTIDE SEQUENCE [LARGE SCALE GENOMIC DNA]</scope>
    <source>
        <strain evidence="9 10">NSJ-6</strain>
    </source>
</reference>
<dbReference type="PANTHER" id="PTHR30465">
    <property type="entry name" value="INNER MEMBRANE ABC TRANSPORTER"/>
    <property type="match status" value="1"/>
</dbReference>
<evidence type="ECO:0000256" key="2">
    <source>
        <dbReference type="ARBA" id="ARBA00022448"/>
    </source>
</evidence>
<keyword evidence="3" id="KW-1003">Cell membrane</keyword>
<dbReference type="InterPro" id="IPR045621">
    <property type="entry name" value="BPD_transp_1_N"/>
</dbReference>
<accession>A0ABR7DGI9</accession>
<dbReference type="InterPro" id="IPR035906">
    <property type="entry name" value="MetI-like_sf"/>
</dbReference>
<proteinExistence type="inferred from homology"/>
<feature type="transmembrane region" description="Helical" evidence="7">
    <location>
        <begin position="146"/>
        <end position="171"/>
    </location>
</feature>